<comment type="subcellular location">
    <subcellularLocation>
        <location evidence="1">Cytoplasm</location>
    </subcellularLocation>
</comment>
<dbReference type="Proteomes" id="UP000236731">
    <property type="component" value="Unassembled WGS sequence"/>
</dbReference>
<evidence type="ECO:0000313" key="7">
    <source>
        <dbReference type="EMBL" id="SEG12942.1"/>
    </source>
</evidence>
<gene>
    <name evidence="7" type="ORF">SAMN05421877_10554</name>
</gene>
<dbReference type="PANTHER" id="PTHR44154">
    <property type="entry name" value="QUINONE OXIDOREDUCTASE"/>
    <property type="match status" value="1"/>
</dbReference>
<proteinExistence type="predicted"/>
<dbReference type="InterPro" id="IPR020843">
    <property type="entry name" value="ER"/>
</dbReference>
<evidence type="ECO:0000313" key="8">
    <source>
        <dbReference type="Proteomes" id="UP000236731"/>
    </source>
</evidence>
<sequence length="303" mass="31963">MENSKNTKILLANAYGPAEVLEFQDYELGELPAGFARIRVKAAGINPIDARRMTGEFKHAALPQTFGTEYSGEIIDVAANPQGFTVGDAVLGSGGAFTHATVIDVPIANLVRKPESISWEVAGTLAGVAQTAMTILDEIGPGKSLLIHGASGGVGSITVQLAKERGMDVVGTASSRNLAYLEGLGATAVEYGEGLQGRLQEVHPEPFDIAVDMVGTEEAIQASLATVKSDGVIATIAGKPTSSNRVVPIWVKRNPKNLQYVVDGVASGKFNWEVDSVFPFENAAEAYEKILKGHTRGKIALVF</sequence>
<evidence type="ECO:0000256" key="4">
    <source>
        <dbReference type="ARBA" id="ARBA00022857"/>
    </source>
</evidence>
<dbReference type="Pfam" id="PF13602">
    <property type="entry name" value="ADH_zinc_N_2"/>
    <property type="match status" value="1"/>
</dbReference>
<evidence type="ECO:0000256" key="3">
    <source>
        <dbReference type="ARBA" id="ARBA00022490"/>
    </source>
</evidence>
<dbReference type="InterPro" id="IPR036291">
    <property type="entry name" value="NAD(P)-bd_dom_sf"/>
</dbReference>
<dbReference type="InterPro" id="IPR011032">
    <property type="entry name" value="GroES-like_sf"/>
</dbReference>
<dbReference type="InterPro" id="IPR013154">
    <property type="entry name" value="ADH-like_N"/>
</dbReference>
<dbReference type="RefSeq" id="WP_103905979.1">
    <property type="nucleotide sequence ID" value="NZ_CP049246.1"/>
</dbReference>
<dbReference type="Gene3D" id="3.90.180.10">
    <property type="entry name" value="Medium-chain alcohol dehydrogenases, catalytic domain"/>
    <property type="match status" value="1"/>
</dbReference>
<dbReference type="OrthoDB" id="9787435at2"/>
<organism evidence="7 8">
    <name type="scientific">Sphingobacterium lactis</name>
    <dbReference type="NCBI Taxonomy" id="797291"/>
    <lineage>
        <taxon>Bacteria</taxon>
        <taxon>Pseudomonadati</taxon>
        <taxon>Bacteroidota</taxon>
        <taxon>Sphingobacteriia</taxon>
        <taxon>Sphingobacteriales</taxon>
        <taxon>Sphingobacteriaceae</taxon>
        <taxon>Sphingobacterium</taxon>
    </lineage>
</organism>
<dbReference type="GO" id="GO:0016491">
    <property type="term" value="F:oxidoreductase activity"/>
    <property type="evidence" value="ECO:0007669"/>
    <property type="project" value="InterPro"/>
</dbReference>
<keyword evidence="5" id="KW-0694">RNA-binding</keyword>
<dbReference type="SUPFAM" id="SSF50129">
    <property type="entry name" value="GroES-like"/>
    <property type="match status" value="1"/>
</dbReference>
<dbReference type="PROSITE" id="PS01162">
    <property type="entry name" value="QOR_ZETA_CRYSTAL"/>
    <property type="match status" value="1"/>
</dbReference>
<dbReference type="GO" id="GO:0005737">
    <property type="term" value="C:cytoplasm"/>
    <property type="evidence" value="ECO:0007669"/>
    <property type="project" value="UniProtKB-SubCell"/>
</dbReference>
<feature type="domain" description="Enoyl reductase (ER)" evidence="6">
    <location>
        <begin position="16"/>
        <end position="301"/>
    </location>
</feature>
<dbReference type="InterPro" id="IPR002364">
    <property type="entry name" value="Quin_OxRdtase/zeta-crystal_CS"/>
</dbReference>
<keyword evidence="8" id="KW-1185">Reference proteome</keyword>
<dbReference type="GO" id="GO:0003723">
    <property type="term" value="F:RNA binding"/>
    <property type="evidence" value="ECO:0007669"/>
    <property type="project" value="UniProtKB-KW"/>
</dbReference>
<dbReference type="Pfam" id="PF08240">
    <property type="entry name" value="ADH_N"/>
    <property type="match status" value="1"/>
</dbReference>
<dbReference type="EMBL" id="FNUT01000005">
    <property type="protein sequence ID" value="SEG12942.1"/>
    <property type="molecule type" value="Genomic_DNA"/>
</dbReference>
<keyword evidence="4" id="KW-0521">NADP</keyword>
<evidence type="ECO:0000256" key="5">
    <source>
        <dbReference type="ARBA" id="ARBA00022884"/>
    </source>
</evidence>
<evidence type="ECO:0000259" key="6">
    <source>
        <dbReference type="SMART" id="SM00829"/>
    </source>
</evidence>
<dbReference type="Gene3D" id="3.40.50.720">
    <property type="entry name" value="NAD(P)-binding Rossmann-like Domain"/>
    <property type="match status" value="1"/>
</dbReference>
<dbReference type="SMART" id="SM00829">
    <property type="entry name" value="PKS_ER"/>
    <property type="match status" value="1"/>
</dbReference>
<dbReference type="PANTHER" id="PTHR44154:SF1">
    <property type="entry name" value="QUINONE OXIDOREDUCTASE"/>
    <property type="match status" value="1"/>
</dbReference>
<dbReference type="CDD" id="cd05289">
    <property type="entry name" value="MDR_like_2"/>
    <property type="match status" value="1"/>
</dbReference>
<evidence type="ECO:0000256" key="1">
    <source>
        <dbReference type="ARBA" id="ARBA00004496"/>
    </source>
</evidence>
<dbReference type="InterPro" id="IPR051603">
    <property type="entry name" value="Zinc-ADH_QOR/CCCR"/>
</dbReference>
<reference evidence="8" key="1">
    <citation type="submission" date="2016-10" db="EMBL/GenBank/DDBJ databases">
        <authorList>
            <person name="Varghese N."/>
            <person name="Submissions S."/>
        </authorList>
    </citation>
    <scope>NUCLEOTIDE SEQUENCE [LARGE SCALE GENOMIC DNA]</scope>
    <source>
        <strain evidence="8">DSM 22361</strain>
    </source>
</reference>
<dbReference type="SUPFAM" id="SSF51735">
    <property type="entry name" value="NAD(P)-binding Rossmann-fold domains"/>
    <property type="match status" value="1"/>
</dbReference>
<dbReference type="AlphaFoldDB" id="A0A1H5XMM1"/>
<name>A0A1H5XMM1_9SPHI</name>
<evidence type="ECO:0000256" key="2">
    <source>
        <dbReference type="ARBA" id="ARBA00011881"/>
    </source>
</evidence>
<accession>A0A1H5XMM1</accession>
<keyword evidence="3" id="KW-0963">Cytoplasm</keyword>
<dbReference type="GO" id="GO:0008270">
    <property type="term" value="F:zinc ion binding"/>
    <property type="evidence" value="ECO:0007669"/>
    <property type="project" value="InterPro"/>
</dbReference>
<comment type="subunit">
    <text evidence="2">Homotetramer.</text>
</comment>
<protein>
    <submittedName>
        <fullName evidence="7">NADPH:quinone reductase</fullName>
    </submittedName>
</protein>